<reference evidence="1" key="1">
    <citation type="journal article" date="2023" name="Plant J.">
        <title>Genome sequences and population genomics provide insights into the demographic history, inbreeding, and mutation load of two 'living fossil' tree species of Dipteronia.</title>
        <authorList>
            <person name="Feng Y."/>
            <person name="Comes H.P."/>
            <person name="Chen J."/>
            <person name="Zhu S."/>
            <person name="Lu R."/>
            <person name="Zhang X."/>
            <person name="Li P."/>
            <person name="Qiu J."/>
            <person name="Olsen K.M."/>
            <person name="Qiu Y."/>
        </authorList>
    </citation>
    <scope>NUCLEOTIDE SEQUENCE</scope>
    <source>
        <strain evidence="1">KIB01</strain>
    </source>
</reference>
<evidence type="ECO:0000313" key="2">
    <source>
        <dbReference type="Proteomes" id="UP001280121"/>
    </source>
</evidence>
<sequence length="70" mass="8430">MSCDGRRARSEKVRMQKSDVRRLDMRQGRLLMVGRGVEEIEKLKLGKREICGKRWVRSEVRTEQRKDKKR</sequence>
<gene>
    <name evidence="1" type="ORF">Ddye_009292</name>
</gene>
<dbReference type="AlphaFoldDB" id="A0AAD9XBB6"/>
<comment type="caution">
    <text evidence="1">The sequence shown here is derived from an EMBL/GenBank/DDBJ whole genome shotgun (WGS) entry which is preliminary data.</text>
</comment>
<dbReference type="Proteomes" id="UP001280121">
    <property type="component" value="Unassembled WGS sequence"/>
</dbReference>
<accession>A0AAD9XBB6</accession>
<evidence type="ECO:0000313" key="1">
    <source>
        <dbReference type="EMBL" id="KAK2656240.1"/>
    </source>
</evidence>
<keyword evidence="2" id="KW-1185">Reference proteome</keyword>
<proteinExistence type="predicted"/>
<protein>
    <submittedName>
        <fullName evidence="1">Uncharacterized protein</fullName>
    </submittedName>
</protein>
<name>A0AAD9XBB6_9ROSI</name>
<organism evidence="1 2">
    <name type="scientific">Dipteronia dyeriana</name>
    <dbReference type="NCBI Taxonomy" id="168575"/>
    <lineage>
        <taxon>Eukaryota</taxon>
        <taxon>Viridiplantae</taxon>
        <taxon>Streptophyta</taxon>
        <taxon>Embryophyta</taxon>
        <taxon>Tracheophyta</taxon>
        <taxon>Spermatophyta</taxon>
        <taxon>Magnoliopsida</taxon>
        <taxon>eudicotyledons</taxon>
        <taxon>Gunneridae</taxon>
        <taxon>Pentapetalae</taxon>
        <taxon>rosids</taxon>
        <taxon>malvids</taxon>
        <taxon>Sapindales</taxon>
        <taxon>Sapindaceae</taxon>
        <taxon>Hippocastanoideae</taxon>
        <taxon>Acereae</taxon>
        <taxon>Dipteronia</taxon>
    </lineage>
</organism>
<dbReference type="EMBL" id="JANJYI010000003">
    <property type="protein sequence ID" value="KAK2656240.1"/>
    <property type="molecule type" value="Genomic_DNA"/>
</dbReference>